<dbReference type="GO" id="GO:0005829">
    <property type="term" value="C:cytosol"/>
    <property type="evidence" value="ECO:0007669"/>
    <property type="project" value="TreeGrafter"/>
</dbReference>
<evidence type="ECO:0000313" key="5">
    <source>
        <dbReference type="Proteomes" id="UP001286456"/>
    </source>
</evidence>
<gene>
    <name evidence="4" type="ORF">B0T19DRAFT_405690</name>
</gene>
<dbReference type="PANTHER" id="PTHR16099:SF5">
    <property type="entry name" value="NUCLEOTIDE TRIPHOSPHATE DIPHOSPHATASE NUDT15"/>
    <property type="match status" value="1"/>
</dbReference>
<proteinExistence type="inferred from homology"/>
<evidence type="ECO:0000313" key="4">
    <source>
        <dbReference type="EMBL" id="KAK3335138.1"/>
    </source>
</evidence>
<reference evidence="4" key="2">
    <citation type="submission" date="2023-06" db="EMBL/GenBank/DDBJ databases">
        <authorList>
            <consortium name="Lawrence Berkeley National Laboratory"/>
            <person name="Haridas S."/>
            <person name="Hensen N."/>
            <person name="Bonometti L."/>
            <person name="Westerberg I."/>
            <person name="Brannstrom I.O."/>
            <person name="Guillou S."/>
            <person name="Cros-Aarteil S."/>
            <person name="Calhoun S."/>
            <person name="Kuo A."/>
            <person name="Mondo S."/>
            <person name="Pangilinan J."/>
            <person name="Riley R."/>
            <person name="Labutti K."/>
            <person name="Andreopoulos B."/>
            <person name="Lipzen A."/>
            <person name="Chen C."/>
            <person name="Yanf M."/>
            <person name="Daum C."/>
            <person name="Ng V."/>
            <person name="Clum A."/>
            <person name="Steindorff A."/>
            <person name="Ohm R."/>
            <person name="Martin F."/>
            <person name="Silar P."/>
            <person name="Natvig D."/>
            <person name="Lalanne C."/>
            <person name="Gautier V."/>
            <person name="Ament-Velasquez S.L."/>
            <person name="Kruys A."/>
            <person name="Hutchinson M.I."/>
            <person name="Powell A.J."/>
            <person name="Barry K."/>
            <person name="Miller A.N."/>
            <person name="Grigoriev I.V."/>
            <person name="Debuchy R."/>
            <person name="Gladieux P."/>
            <person name="Thoren M.H."/>
            <person name="Johannesson H."/>
        </authorList>
    </citation>
    <scope>NUCLEOTIDE SEQUENCE</scope>
    <source>
        <strain evidence="4">SMH4131-1</strain>
    </source>
</reference>
<dbReference type="InterPro" id="IPR020084">
    <property type="entry name" value="NUDIX_hydrolase_CS"/>
</dbReference>
<dbReference type="AlphaFoldDB" id="A0AAE0J1E3"/>
<dbReference type="Proteomes" id="UP001286456">
    <property type="component" value="Unassembled WGS sequence"/>
</dbReference>
<comment type="caution">
    <text evidence="4">The sequence shown here is derived from an EMBL/GenBank/DDBJ whole genome shotgun (WGS) entry which is preliminary data.</text>
</comment>
<protein>
    <submittedName>
        <fullName evidence="4">NUDIX hydrolase domain-like protein</fullName>
    </submittedName>
</protein>
<name>A0AAE0J1E3_9PEZI</name>
<evidence type="ECO:0000259" key="3">
    <source>
        <dbReference type="PROSITE" id="PS51462"/>
    </source>
</evidence>
<accession>A0AAE0J1E3</accession>
<dbReference type="PANTHER" id="PTHR16099">
    <property type="entry name" value="8-OXO-DGTP DIPHOSPHATES NUDT15"/>
    <property type="match status" value="1"/>
</dbReference>
<dbReference type="Pfam" id="PF00293">
    <property type="entry name" value="NUDIX"/>
    <property type="match status" value="1"/>
</dbReference>
<dbReference type="InterPro" id="IPR020476">
    <property type="entry name" value="Nudix_hydrolase"/>
</dbReference>
<dbReference type="PROSITE" id="PS00893">
    <property type="entry name" value="NUDIX_BOX"/>
    <property type="match status" value="1"/>
</dbReference>
<dbReference type="GO" id="GO:0035539">
    <property type="term" value="F:8-oxo-7,8-dihydrodeoxyguanosine triphosphate pyrophosphatase activity"/>
    <property type="evidence" value="ECO:0007669"/>
    <property type="project" value="TreeGrafter"/>
</dbReference>
<organism evidence="4 5">
    <name type="scientific">Cercophora scortea</name>
    <dbReference type="NCBI Taxonomy" id="314031"/>
    <lineage>
        <taxon>Eukaryota</taxon>
        <taxon>Fungi</taxon>
        <taxon>Dikarya</taxon>
        <taxon>Ascomycota</taxon>
        <taxon>Pezizomycotina</taxon>
        <taxon>Sordariomycetes</taxon>
        <taxon>Sordariomycetidae</taxon>
        <taxon>Sordariales</taxon>
        <taxon>Lasiosphaeriaceae</taxon>
        <taxon>Cercophora</taxon>
    </lineage>
</organism>
<dbReference type="InterPro" id="IPR000086">
    <property type="entry name" value="NUDIX_hydrolase_dom"/>
</dbReference>
<keyword evidence="5" id="KW-1185">Reference proteome</keyword>
<dbReference type="EMBL" id="JAUEPO010000001">
    <property type="protein sequence ID" value="KAK3335138.1"/>
    <property type="molecule type" value="Genomic_DNA"/>
</dbReference>
<dbReference type="PRINTS" id="PR00502">
    <property type="entry name" value="NUDIXFAMILY"/>
</dbReference>
<keyword evidence="1 2" id="KW-0378">Hydrolase</keyword>
<dbReference type="CDD" id="cd04678">
    <property type="entry name" value="NUDIX_MTH2_Nudt15"/>
    <property type="match status" value="1"/>
</dbReference>
<evidence type="ECO:0000256" key="2">
    <source>
        <dbReference type="RuleBase" id="RU003476"/>
    </source>
</evidence>
<dbReference type="Gene3D" id="3.90.79.10">
    <property type="entry name" value="Nucleoside Triphosphate Pyrophosphohydrolase"/>
    <property type="match status" value="1"/>
</dbReference>
<dbReference type="SUPFAM" id="SSF55811">
    <property type="entry name" value="Nudix"/>
    <property type="match status" value="1"/>
</dbReference>
<feature type="domain" description="Nudix hydrolase" evidence="3">
    <location>
        <begin position="53"/>
        <end position="182"/>
    </location>
</feature>
<reference evidence="4" key="1">
    <citation type="journal article" date="2023" name="Mol. Phylogenet. Evol.">
        <title>Genome-scale phylogeny and comparative genomics of the fungal order Sordariales.</title>
        <authorList>
            <person name="Hensen N."/>
            <person name="Bonometti L."/>
            <person name="Westerberg I."/>
            <person name="Brannstrom I.O."/>
            <person name="Guillou S."/>
            <person name="Cros-Aarteil S."/>
            <person name="Calhoun S."/>
            <person name="Haridas S."/>
            <person name="Kuo A."/>
            <person name="Mondo S."/>
            <person name="Pangilinan J."/>
            <person name="Riley R."/>
            <person name="LaButti K."/>
            <person name="Andreopoulos B."/>
            <person name="Lipzen A."/>
            <person name="Chen C."/>
            <person name="Yan M."/>
            <person name="Daum C."/>
            <person name="Ng V."/>
            <person name="Clum A."/>
            <person name="Steindorff A."/>
            <person name="Ohm R.A."/>
            <person name="Martin F."/>
            <person name="Silar P."/>
            <person name="Natvig D.O."/>
            <person name="Lalanne C."/>
            <person name="Gautier V."/>
            <person name="Ament-Velasquez S.L."/>
            <person name="Kruys A."/>
            <person name="Hutchinson M.I."/>
            <person name="Powell A.J."/>
            <person name="Barry K."/>
            <person name="Miller A.N."/>
            <person name="Grigoriev I.V."/>
            <person name="Debuchy R."/>
            <person name="Gladieux P."/>
            <person name="Hiltunen Thoren M."/>
            <person name="Johannesson H."/>
        </authorList>
    </citation>
    <scope>NUCLEOTIDE SEQUENCE</scope>
    <source>
        <strain evidence="4">SMH4131-1</strain>
    </source>
</reference>
<dbReference type="FunFam" id="3.90.79.10:FF:000060">
    <property type="entry name" value="Nudix hydrolase 1"/>
    <property type="match status" value="1"/>
</dbReference>
<dbReference type="GO" id="GO:0006203">
    <property type="term" value="P:dGTP catabolic process"/>
    <property type="evidence" value="ECO:0007669"/>
    <property type="project" value="TreeGrafter"/>
</dbReference>
<dbReference type="InterPro" id="IPR015797">
    <property type="entry name" value="NUDIX_hydrolase-like_dom_sf"/>
</dbReference>
<comment type="similarity">
    <text evidence="2">Belongs to the Nudix hydrolase family.</text>
</comment>
<sequence>MPDQRQTRPLAVDNQLLSVFSSIEKKPLWTLSALRIPVPTDLFRGPLAEMAAVVRVGVAAVVKDADDKMVMGVRKGFGAGKWQFPGGHLEVGESYFACAERETLEETGLQVRAEKLIAITNDIFSETKHYITIFVACRRVDEAQQPETTEPDKCEGWTWKSWAEVKAMLTAGEHGEQSFFLPIINLLNEHPDIETLA</sequence>
<dbReference type="PROSITE" id="PS51462">
    <property type="entry name" value="NUDIX"/>
    <property type="match status" value="1"/>
</dbReference>
<evidence type="ECO:0000256" key="1">
    <source>
        <dbReference type="ARBA" id="ARBA00022801"/>
    </source>
</evidence>